<gene>
    <name evidence="9" type="ORF">Z955_07645</name>
</gene>
<proteinExistence type="inferred from homology"/>
<keyword evidence="6 8" id="KW-1133">Transmembrane helix</keyword>
<dbReference type="Proteomes" id="UP000030014">
    <property type="component" value="Unassembled WGS sequence"/>
</dbReference>
<evidence type="ECO:0000256" key="7">
    <source>
        <dbReference type="ARBA" id="ARBA00023136"/>
    </source>
</evidence>
<accession>A0A0A0IIL6</accession>
<feature type="transmembrane region" description="Helical" evidence="8">
    <location>
        <begin position="147"/>
        <end position="164"/>
    </location>
</feature>
<keyword evidence="7 8" id="KW-0472">Membrane</keyword>
<dbReference type="PANTHER" id="PTHR34975">
    <property type="entry name" value="SPORE GERMINATION PROTEIN A2"/>
    <property type="match status" value="1"/>
</dbReference>
<feature type="transmembrane region" description="Helical" evidence="8">
    <location>
        <begin position="303"/>
        <end position="322"/>
    </location>
</feature>
<dbReference type="RefSeq" id="WP_039258198.1">
    <property type="nucleotide sequence ID" value="NZ_JDRY01000034.1"/>
</dbReference>
<feature type="transmembrane region" description="Helical" evidence="8">
    <location>
        <begin position="80"/>
        <end position="98"/>
    </location>
</feature>
<feature type="transmembrane region" description="Helical" evidence="8">
    <location>
        <begin position="271"/>
        <end position="291"/>
    </location>
</feature>
<evidence type="ECO:0000256" key="4">
    <source>
        <dbReference type="ARBA" id="ARBA00022544"/>
    </source>
</evidence>
<dbReference type="InterPro" id="IPR004761">
    <property type="entry name" value="Spore_GerAB"/>
</dbReference>
<feature type="transmembrane region" description="Helical" evidence="8">
    <location>
        <begin position="184"/>
        <end position="204"/>
    </location>
</feature>
<reference evidence="9 10" key="1">
    <citation type="submission" date="2014-01" db="EMBL/GenBank/DDBJ databases">
        <title>Plasmidome dynamics in the species complex Clostridium novyi sensu lato converts strains of independent lineages into distinctly different pathogens.</title>
        <authorList>
            <person name="Skarin H."/>
            <person name="Segerman B."/>
        </authorList>
    </citation>
    <scope>NUCLEOTIDE SEQUENCE [LARGE SCALE GENOMIC DNA]</scope>
    <source>
        <strain evidence="9 10">DC5</strain>
    </source>
</reference>
<evidence type="ECO:0000256" key="6">
    <source>
        <dbReference type="ARBA" id="ARBA00022989"/>
    </source>
</evidence>
<evidence type="ECO:0000313" key="10">
    <source>
        <dbReference type="Proteomes" id="UP000030014"/>
    </source>
</evidence>
<evidence type="ECO:0000256" key="8">
    <source>
        <dbReference type="SAM" id="Phobius"/>
    </source>
</evidence>
<comment type="similarity">
    <text evidence="2">Belongs to the amino acid-polyamine-organocation (APC) superfamily. Spore germination protein (SGP) (TC 2.A.3.9) family.</text>
</comment>
<feature type="transmembrane region" description="Helical" evidence="8">
    <location>
        <begin position="334"/>
        <end position="357"/>
    </location>
</feature>
<dbReference type="GO" id="GO:0016020">
    <property type="term" value="C:membrane"/>
    <property type="evidence" value="ECO:0007669"/>
    <property type="project" value="UniProtKB-SubCell"/>
</dbReference>
<feature type="transmembrane region" description="Helical" evidence="8">
    <location>
        <begin position="12"/>
        <end position="29"/>
    </location>
</feature>
<protein>
    <submittedName>
        <fullName evidence="9">Spore gernimation protein</fullName>
    </submittedName>
</protein>
<dbReference type="AlphaFoldDB" id="A0A0A0IIL6"/>
<dbReference type="GO" id="GO:0009847">
    <property type="term" value="P:spore germination"/>
    <property type="evidence" value="ECO:0007669"/>
    <property type="project" value="InterPro"/>
</dbReference>
<evidence type="ECO:0000256" key="3">
    <source>
        <dbReference type="ARBA" id="ARBA00022448"/>
    </source>
</evidence>
<organism evidence="9 10">
    <name type="scientific">Clostridium botulinum C/D str. DC5</name>
    <dbReference type="NCBI Taxonomy" id="1443128"/>
    <lineage>
        <taxon>Bacteria</taxon>
        <taxon>Bacillati</taxon>
        <taxon>Bacillota</taxon>
        <taxon>Clostridia</taxon>
        <taxon>Eubacteriales</taxon>
        <taxon>Clostridiaceae</taxon>
        <taxon>Clostridium</taxon>
    </lineage>
</organism>
<feature type="transmembrane region" description="Helical" evidence="8">
    <location>
        <begin position="216"/>
        <end position="239"/>
    </location>
</feature>
<evidence type="ECO:0000256" key="1">
    <source>
        <dbReference type="ARBA" id="ARBA00004141"/>
    </source>
</evidence>
<name>A0A0A0IIL6_CLOBO</name>
<dbReference type="PANTHER" id="PTHR34975:SF2">
    <property type="entry name" value="SPORE GERMINATION PROTEIN A2"/>
    <property type="match status" value="1"/>
</dbReference>
<feature type="transmembrane region" description="Helical" evidence="8">
    <location>
        <begin position="41"/>
        <end position="59"/>
    </location>
</feature>
<comment type="subcellular location">
    <subcellularLocation>
        <location evidence="1">Membrane</location>
        <topology evidence="1">Multi-pass membrane protein</topology>
    </subcellularLocation>
</comment>
<comment type="caution">
    <text evidence="9">The sequence shown here is derived from an EMBL/GenBank/DDBJ whole genome shotgun (WGS) entry which is preliminary data.</text>
</comment>
<dbReference type="Pfam" id="PF03845">
    <property type="entry name" value="Spore_permease"/>
    <property type="match status" value="1"/>
</dbReference>
<sequence>MNKKGIISKYDLFVVIVTTLAGTSIFAYPRVLSECVGTDGWLVIILSGIVMIPLLYIIYKAIKFSGYDKFTDMLQNNLGSILGKIIGILVALSSIIIISMEMRVFTEVLKMYLLKRTPTEFIIFIMILVGTFLVRGEIESIIRFNEIAFWLMFLPILIAILFVLKGSDFTNIFPILTHTPIQYAMGMKRSIFAFVGFQIVYVLYPLVKKKDDIVKVTIKGLVFIVIFYIILTITALFVFSNDYVPQLLWPPVTMLSAVNIPGTFIERWEGVIMSFWLIFFFTTYVNLYYFSSEIVKDVFHLEDIKISLVITTPILYVLSLYPENIAEVYTIKEFLFPYIGLGTMVVLPIILLFSGVVRARRVKNEI</sequence>
<evidence type="ECO:0000313" key="9">
    <source>
        <dbReference type="EMBL" id="KGM99425.1"/>
    </source>
</evidence>
<feature type="transmembrane region" description="Helical" evidence="8">
    <location>
        <begin position="118"/>
        <end position="135"/>
    </location>
</feature>
<keyword evidence="5 8" id="KW-0812">Transmembrane</keyword>
<dbReference type="EMBL" id="JDRY01000034">
    <property type="protein sequence ID" value="KGM99425.1"/>
    <property type="molecule type" value="Genomic_DNA"/>
</dbReference>
<keyword evidence="3" id="KW-0813">Transport</keyword>
<dbReference type="Gene3D" id="1.20.1740.10">
    <property type="entry name" value="Amino acid/polyamine transporter I"/>
    <property type="match status" value="1"/>
</dbReference>
<evidence type="ECO:0000256" key="5">
    <source>
        <dbReference type="ARBA" id="ARBA00022692"/>
    </source>
</evidence>
<evidence type="ECO:0000256" key="2">
    <source>
        <dbReference type="ARBA" id="ARBA00007998"/>
    </source>
</evidence>
<dbReference type="NCBIfam" id="TIGR00912">
    <property type="entry name" value="2A0309"/>
    <property type="match status" value="1"/>
</dbReference>
<keyword evidence="4" id="KW-0309">Germination</keyword>